<evidence type="ECO:0000259" key="7">
    <source>
        <dbReference type="Pfam" id="PF11703"/>
    </source>
</evidence>
<evidence type="ECO:0000313" key="9">
    <source>
        <dbReference type="Proteomes" id="UP000784294"/>
    </source>
</evidence>
<sequence>MRLSSRNNHSQNKSQNNPFSHQKADFQMRRHRSAAISRSAADLSCSRRAQNESFPRAVHIMRPIRARLCGFGLCLFLVFRLLECQSPALQPGLEADQSDCQPQCRIAAEECSRYLIHHRPCCRPLRCQLRPESAYNGVCVNCIEAENFCTNSLECCKGLKCMYNFCLDPG</sequence>
<feature type="domain" description="UPF0506" evidence="7">
    <location>
        <begin position="104"/>
        <end position="166"/>
    </location>
</feature>
<evidence type="ECO:0000313" key="8">
    <source>
        <dbReference type="EMBL" id="VEL08085.1"/>
    </source>
</evidence>
<keyword evidence="5" id="KW-1015">Disulfide bond</keyword>
<comment type="caution">
    <text evidence="8">The sequence shown here is derived from an EMBL/GenBank/DDBJ whole genome shotgun (WGS) entry which is preliminary data.</text>
</comment>
<proteinExistence type="predicted"/>
<dbReference type="Pfam" id="PF11703">
    <property type="entry name" value="UPF0506"/>
    <property type="match status" value="1"/>
</dbReference>
<keyword evidence="3" id="KW-0732">Signal</keyword>
<dbReference type="GO" id="GO:0005576">
    <property type="term" value="C:extracellular region"/>
    <property type="evidence" value="ECO:0007669"/>
    <property type="project" value="UniProtKB-SubCell"/>
</dbReference>
<dbReference type="InterPro" id="IPR021712">
    <property type="entry name" value="UPF0506"/>
</dbReference>
<evidence type="ECO:0000256" key="3">
    <source>
        <dbReference type="ARBA" id="ARBA00022729"/>
    </source>
</evidence>
<comment type="subcellular location">
    <subcellularLocation>
        <location evidence="1">Secreted</location>
    </subcellularLocation>
</comment>
<evidence type="ECO:0000256" key="2">
    <source>
        <dbReference type="ARBA" id="ARBA00022525"/>
    </source>
</evidence>
<dbReference type="EMBL" id="CAAALY010003106">
    <property type="protein sequence ID" value="VEL08085.1"/>
    <property type="molecule type" value="Genomic_DNA"/>
</dbReference>
<dbReference type="Proteomes" id="UP000784294">
    <property type="component" value="Unassembled WGS sequence"/>
</dbReference>
<evidence type="ECO:0000256" key="6">
    <source>
        <dbReference type="SAM" id="MobiDB-lite"/>
    </source>
</evidence>
<evidence type="ECO:0000256" key="4">
    <source>
        <dbReference type="ARBA" id="ARBA00022854"/>
    </source>
</evidence>
<gene>
    <name evidence="8" type="ORF">PXEA_LOCUS1525</name>
</gene>
<reference evidence="8" key="1">
    <citation type="submission" date="2018-11" db="EMBL/GenBank/DDBJ databases">
        <authorList>
            <consortium name="Pathogen Informatics"/>
        </authorList>
    </citation>
    <scope>NUCLEOTIDE SEQUENCE</scope>
</reference>
<organism evidence="8 9">
    <name type="scientific">Protopolystoma xenopodis</name>
    <dbReference type="NCBI Taxonomy" id="117903"/>
    <lineage>
        <taxon>Eukaryota</taxon>
        <taxon>Metazoa</taxon>
        <taxon>Spiralia</taxon>
        <taxon>Lophotrochozoa</taxon>
        <taxon>Platyhelminthes</taxon>
        <taxon>Monogenea</taxon>
        <taxon>Polyopisthocotylea</taxon>
        <taxon>Polystomatidea</taxon>
        <taxon>Polystomatidae</taxon>
        <taxon>Protopolystoma</taxon>
    </lineage>
</organism>
<keyword evidence="2" id="KW-0964">Secreted</keyword>
<feature type="region of interest" description="Disordered" evidence="6">
    <location>
        <begin position="1"/>
        <end position="28"/>
    </location>
</feature>
<accession>A0A448WC32</accession>
<evidence type="ECO:0000256" key="1">
    <source>
        <dbReference type="ARBA" id="ARBA00004613"/>
    </source>
</evidence>
<feature type="compositionally biased region" description="Polar residues" evidence="6">
    <location>
        <begin position="1"/>
        <end position="20"/>
    </location>
</feature>
<keyword evidence="9" id="KW-1185">Reference proteome</keyword>
<keyword evidence="4" id="KW-0960">Knottin</keyword>
<dbReference type="AlphaFoldDB" id="A0A448WC32"/>
<evidence type="ECO:0000256" key="5">
    <source>
        <dbReference type="ARBA" id="ARBA00023157"/>
    </source>
</evidence>
<name>A0A448WC32_9PLAT</name>
<protein>
    <recommendedName>
        <fullName evidence="7">UPF0506 domain-containing protein</fullName>
    </recommendedName>
</protein>